<dbReference type="AlphaFoldDB" id="A0A1H9Z9B1"/>
<dbReference type="Proteomes" id="UP000199345">
    <property type="component" value="Unassembled WGS sequence"/>
</dbReference>
<proteinExistence type="predicted"/>
<protein>
    <submittedName>
        <fullName evidence="1">Uncharacterized protein</fullName>
    </submittedName>
</protein>
<organism evidence="1 2">
    <name type="scientific">Nitrosomonas marina</name>
    <dbReference type="NCBI Taxonomy" id="917"/>
    <lineage>
        <taxon>Bacteria</taxon>
        <taxon>Pseudomonadati</taxon>
        <taxon>Pseudomonadota</taxon>
        <taxon>Betaproteobacteria</taxon>
        <taxon>Nitrosomonadales</taxon>
        <taxon>Nitrosomonadaceae</taxon>
        <taxon>Nitrosomonas</taxon>
    </lineage>
</organism>
<gene>
    <name evidence="1" type="ORF">SAMN05216326_103139</name>
</gene>
<name>A0A1H9Z9B1_9PROT</name>
<evidence type="ECO:0000313" key="1">
    <source>
        <dbReference type="EMBL" id="SES77924.1"/>
    </source>
</evidence>
<sequence>MENVAFLIEHGFCFQRIYDQSIGGEQIPYPETLEEVKEFVIKYSEYAYE</sequence>
<keyword evidence="2" id="KW-1185">Reference proteome</keyword>
<accession>A0A1H9Z9B1</accession>
<reference evidence="2" key="1">
    <citation type="submission" date="2016-10" db="EMBL/GenBank/DDBJ databases">
        <authorList>
            <person name="Varghese N."/>
            <person name="Submissions S."/>
        </authorList>
    </citation>
    <scope>NUCLEOTIDE SEQUENCE [LARGE SCALE GENOMIC DNA]</scope>
    <source>
        <strain evidence="2">Nm71</strain>
    </source>
</reference>
<evidence type="ECO:0000313" key="2">
    <source>
        <dbReference type="Proteomes" id="UP000199345"/>
    </source>
</evidence>
<dbReference type="EMBL" id="FOIA01000003">
    <property type="protein sequence ID" value="SES77924.1"/>
    <property type="molecule type" value="Genomic_DNA"/>
</dbReference>